<dbReference type="InterPro" id="IPR005123">
    <property type="entry name" value="Oxoglu/Fe-dep_dioxygenase_dom"/>
</dbReference>
<dbReference type="PROSITE" id="PS51471">
    <property type="entry name" value="FE2OG_OXY"/>
    <property type="match status" value="1"/>
</dbReference>
<comment type="similarity">
    <text evidence="1 4">Belongs to the iron/ascorbate-dependent oxidoreductase family.</text>
</comment>
<sequence length="322" mass="35550">MDGIAFDFERESDVLEFVVKKGHGVKGLADTGLTTVPPKYIHSPSERIDRKDTIDSTPFLCAPFDISALLEEGDVDNEKKREVSKKSVNHGVSHEVMENAKRAAHIFFNLPRERKLAYSKENSPLLLSLTPFAYLKSANKMILGMLSALLKGLDVEIDKSTIRSCTDAKTINMNFFPPCPNPDLTVGIGRHSDISALTILLQDDVGGLFVKAQDKGWIEIPPLKDALVINIGDTLEILSNGRYKSAEHRALASKTRARVSVPIFVSPIPPTTIGPLPGLAEKDGKAVYRQVLFREYKKQYFGNIHQGKATLDFAKALLPQPN</sequence>
<dbReference type="InterPro" id="IPR026992">
    <property type="entry name" value="DIOX_N"/>
</dbReference>
<dbReference type="Gene3D" id="2.60.120.330">
    <property type="entry name" value="B-lactam Antibiotic, Isopenicillin N Synthase, Chain"/>
    <property type="match status" value="2"/>
</dbReference>
<name>A0AA41S5P3_PAPNU</name>
<dbReference type="EMBL" id="JAJJMA010135189">
    <property type="protein sequence ID" value="MCL7033504.1"/>
    <property type="molecule type" value="Genomic_DNA"/>
</dbReference>
<keyword evidence="7" id="KW-1185">Reference proteome</keyword>
<proteinExistence type="inferred from homology"/>
<comment type="caution">
    <text evidence="6">The sequence shown here is derived from an EMBL/GenBank/DDBJ whole genome shotgun (WGS) entry which is preliminary data.</text>
</comment>
<dbReference type="Pfam" id="PF14226">
    <property type="entry name" value="DIOX_N"/>
    <property type="match status" value="1"/>
</dbReference>
<keyword evidence="3 4" id="KW-0408">Iron</keyword>
<dbReference type="GO" id="GO:0016491">
    <property type="term" value="F:oxidoreductase activity"/>
    <property type="evidence" value="ECO:0007669"/>
    <property type="project" value="UniProtKB-KW"/>
</dbReference>
<reference evidence="6" key="1">
    <citation type="submission" date="2022-03" db="EMBL/GenBank/DDBJ databases">
        <title>A functionally conserved STORR gene fusion in Papaver species that diverged 16.8 million years ago.</title>
        <authorList>
            <person name="Catania T."/>
        </authorList>
    </citation>
    <scope>NUCLEOTIDE SEQUENCE</scope>
    <source>
        <strain evidence="6">S-191538</strain>
    </source>
</reference>
<evidence type="ECO:0000313" key="6">
    <source>
        <dbReference type="EMBL" id="MCL7033504.1"/>
    </source>
</evidence>
<dbReference type="InterPro" id="IPR044861">
    <property type="entry name" value="IPNS-like_FE2OG_OXY"/>
</dbReference>
<accession>A0AA41S5P3</accession>
<keyword evidence="2 4" id="KW-0479">Metal-binding</keyword>
<gene>
    <name evidence="6" type="ORF">MKW94_018716</name>
</gene>
<evidence type="ECO:0000256" key="4">
    <source>
        <dbReference type="RuleBase" id="RU003682"/>
    </source>
</evidence>
<dbReference type="GO" id="GO:0046872">
    <property type="term" value="F:metal ion binding"/>
    <property type="evidence" value="ECO:0007669"/>
    <property type="project" value="UniProtKB-KW"/>
</dbReference>
<keyword evidence="4" id="KW-0560">Oxidoreductase</keyword>
<evidence type="ECO:0000313" key="7">
    <source>
        <dbReference type="Proteomes" id="UP001177140"/>
    </source>
</evidence>
<evidence type="ECO:0000256" key="3">
    <source>
        <dbReference type="ARBA" id="ARBA00023004"/>
    </source>
</evidence>
<dbReference type="PANTHER" id="PTHR47991">
    <property type="entry name" value="OXOGLUTARATE/IRON-DEPENDENT DIOXYGENASE"/>
    <property type="match status" value="1"/>
</dbReference>
<organism evidence="6 7">
    <name type="scientific">Papaver nudicaule</name>
    <name type="common">Iceland poppy</name>
    <dbReference type="NCBI Taxonomy" id="74823"/>
    <lineage>
        <taxon>Eukaryota</taxon>
        <taxon>Viridiplantae</taxon>
        <taxon>Streptophyta</taxon>
        <taxon>Embryophyta</taxon>
        <taxon>Tracheophyta</taxon>
        <taxon>Spermatophyta</taxon>
        <taxon>Magnoliopsida</taxon>
        <taxon>Ranunculales</taxon>
        <taxon>Papaveraceae</taxon>
        <taxon>Papaveroideae</taxon>
        <taxon>Papaver</taxon>
    </lineage>
</organism>
<dbReference type="AlphaFoldDB" id="A0AA41S5P3"/>
<evidence type="ECO:0000256" key="1">
    <source>
        <dbReference type="ARBA" id="ARBA00008056"/>
    </source>
</evidence>
<dbReference type="Proteomes" id="UP001177140">
    <property type="component" value="Unassembled WGS sequence"/>
</dbReference>
<dbReference type="InterPro" id="IPR027443">
    <property type="entry name" value="IPNS-like_sf"/>
</dbReference>
<evidence type="ECO:0000256" key="2">
    <source>
        <dbReference type="ARBA" id="ARBA00022723"/>
    </source>
</evidence>
<dbReference type="Pfam" id="PF03171">
    <property type="entry name" value="2OG-FeII_Oxy"/>
    <property type="match status" value="1"/>
</dbReference>
<dbReference type="InterPro" id="IPR050295">
    <property type="entry name" value="Plant_2OG-oxidoreductases"/>
</dbReference>
<feature type="domain" description="Fe2OG dioxygenase" evidence="5">
    <location>
        <begin position="161"/>
        <end position="267"/>
    </location>
</feature>
<dbReference type="SUPFAM" id="SSF51197">
    <property type="entry name" value="Clavaminate synthase-like"/>
    <property type="match status" value="1"/>
</dbReference>
<protein>
    <recommendedName>
        <fullName evidence="5">Fe2OG dioxygenase domain-containing protein</fullName>
    </recommendedName>
</protein>
<evidence type="ECO:0000259" key="5">
    <source>
        <dbReference type="PROSITE" id="PS51471"/>
    </source>
</evidence>